<dbReference type="PROSITE" id="PS50995">
    <property type="entry name" value="HTH_MARR_2"/>
    <property type="match status" value="1"/>
</dbReference>
<evidence type="ECO:0000313" key="6">
    <source>
        <dbReference type="Proteomes" id="UP001138997"/>
    </source>
</evidence>
<dbReference type="RefSeq" id="WP_231442942.1">
    <property type="nucleotide sequence ID" value="NZ_JAJOMB010000008.1"/>
</dbReference>
<dbReference type="PANTHER" id="PTHR39515:SF2">
    <property type="entry name" value="HTH-TYPE TRANSCRIPTIONAL REGULATOR RV0880"/>
    <property type="match status" value="1"/>
</dbReference>
<keyword evidence="6" id="KW-1185">Reference proteome</keyword>
<dbReference type="EMBL" id="JAJOMB010000008">
    <property type="protein sequence ID" value="MCD5312580.1"/>
    <property type="molecule type" value="Genomic_DNA"/>
</dbReference>
<evidence type="ECO:0000256" key="1">
    <source>
        <dbReference type="ARBA" id="ARBA00023015"/>
    </source>
</evidence>
<dbReference type="SUPFAM" id="SSF46785">
    <property type="entry name" value="Winged helix' DNA-binding domain"/>
    <property type="match status" value="1"/>
</dbReference>
<accession>A0A9X1SV93</accession>
<organism evidence="5 6">
    <name type="scientific">Kineosporia babensis</name>
    <dbReference type="NCBI Taxonomy" id="499548"/>
    <lineage>
        <taxon>Bacteria</taxon>
        <taxon>Bacillati</taxon>
        <taxon>Actinomycetota</taxon>
        <taxon>Actinomycetes</taxon>
        <taxon>Kineosporiales</taxon>
        <taxon>Kineosporiaceae</taxon>
        <taxon>Kineosporia</taxon>
    </lineage>
</organism>
<keyword evidence="3" id="KW-0804">Transcription</keyword>
<dbReference type="GO" id="GO:0003677">
    <property type="term" value="F:DNA binding"/>
    <property type="evidence" value="ECO:0007669"/>
    <property type="project" value="UniProtKB-KW"/>
</dbReference>
<evidence type="ECO:0000259" key="4">
    <source>
        <dbReference type="PROSITE" id="PS50995"/>
    </source>
</evidence>
<dbReference type="Proteomes" id="UP001138997">
    <property type="component" value="Unassembled WGS sequence"/>
</dbReference>
<dbReference type="InterPro" id="IPR000835">
    <property type="entry name" value="HTH_MarR-typ"/>
</dbReference>
<dbReference type="InterPro" id="IPR036388">
    <property type="entry name" value="WH-like_DNA-bd_sf"/>
</dbReference>
<dbReference type="SMART" id="SM00347">
    <property type="entry name" value="HTH_MARR"/>
    <property type="match status" value="1"/>
</dbReference>
<reference evidence="5" key="1">
    <citation type="submission" date="2021-11" db="EMBL/GenBank/DDBJ databases">
        <title>Streptomyces corallinus and Kineosporia corallina sp. nov., two new coral-derived marine actinobacteria.</title>
        <authorList>
            <person name="Buangrab K."/>
            <person name="Sutthacheep M."/>
            <person name="Yeemin T."/>
            <person name="Harunari E."/>
            <person name="Igarashi Y."/>
            <person name="Sripreechasak P."/>
            <person name="Kanchanasin P."/>
            <person name="Tanasupawat S."/>
            <person name="Phongsopitanun W."/>
        </authorList>
    </citation>
    <scope>NUCLEOTIDE SEQUENCE</scope>
    <source>
        <strain evidence="5">JCM 31032</strain>
    </source>
</reference>
<name>A0A9X1SV93_9ACTN</name>
<dbReference type="InterPro" id="IPR036390">
    <property type="entry name" value="WH_DNA-bd_sf"/>
</dbReference>
<dbReference type="InterPro" id="IPR052526">
    <property type="entry name" value="HTH-type_Bedaq_tolerance"/>
</dbReference>
<feature type="domain" description="HTH marR-type" evidence="4">
    <location>
        <begin position="4"/>
        <end position="135"/>
    </location>
</feature>
<keyword evidence="2" id="KW-0238">DNA-binding</keyword>
<protein>
    <submittedName>
        <fullName evidence="5">MarR family transcriptional regulator</fullName>
    </submittedName>
</protein>
<dbReference type="PROSITE" id="PS01117">
    <property type="entry name" value="HTH_MARR_1"/>
    <property type="match status" value="1"/>
</dbReference>
<gene>
    <name evidence="5" type="ORF">LR394_16855</name>
</gene>
<dbReference type="GO" id="GO:0003700">
    <property type="term" value="F:DNA-binding transcription factor activity"/>
    <property type="evidence" value="ECO:0007669"/>
    <property type="project" value="InterPro"/>
</dbReference>
<sequence>MIEETELRVALMKATRRLRQQKSDSELTDSQMSVLAVLDRSGPLTPRALADFERVQPPSMTRTLAALAERGLVDRAADPGDGRRIIVRITESGSAAVIATRRQRDAWLARRLAELDPDERAVLAQAAQILRRIADS</sequence>
<evidence type="ECO:0000256" key="2">
    <source>
        <dbReference type="ARBA" id="ARBA00023125"/>
    </source>
</evidence>
<proteinExistence type="predicted"/>
<keyword evidence="1" id="KW-0805">Transcription regulation</keyword>
<evidence type="ECO:0000313" key="5">
    <source>
        <dbReference type="EMBL" id="MCD5312580.1"/>
    </source>
</evidence>
<dbReference type="InterPro" id="IPR023187">
    <property type="entry name" value="Tscrpt_reg_MarR-type_CS"/>
</dbReference>
<dbReference type="Gene3D" id="1.10.10.10">
    <property type="entry name" value="Winged helix-like DNA-binding domain superfamily/Winged helix DNA-binding domain"/>
    <property type="match status" value="1"/>
</dbReference>
<dbReference type="PANTHER" id="PTHR39515">
    <property type="entry name" value="CONSERVED PROTEIN"/>
    <property type="match status" value="1"/>
</dbReference>
<evidence type="ECO:0000256" key="3">
    <source>
        <dbReference type="ARBA" id="ARBA00023163"/>
    </source>
</evidence>
<dbReference type="AlphaFoldDB" id="A0A9X1SV93"/>
<comment type="caution">
    <text evidence="5">The sequence shown here is derived from an EMBL/GenBank/DDBJ whole genome shotgun (WGS) entry which is preliminary data.</text>
</comment>
<dbReference type="Pfam" id="PF01047">
    <property type="entry name" value="MarR"/>
    <property type="match status" value="1"/>
</dbReference>